<dbReference type="OMA" id="RGVQYWG"/>
<dbReference type="GO" id="GO:0006412">
    <property type="term" value="P:translation"/>
    <property type="evidence" value="ECO:0007669"/>
    <property type="project" value="InterPro"/>
</dbReference>
<keyword evidence="2" id="KW-0689">Ribosomal protein</keyword>
<evidence type="ECO:0000313" key="3">
    <source>
        <dbReference type="Proteomes" id="UP000053201"/>
    </source>
</evidence>
<gene>
    <name evidence="2" type="ORF">SPPG_03243</name>
</gene>
<dbReference type="RefSeq" id="XP_016609477.1">
    <property type="nucleotide sequence ID" value="XM_016751517.1"/>
</dbReference>
<dbReference type="VEuPathDB" id="FungiDB:SPPG_03243"/>
<comment type="similarity">
    <text evidence="1">Belongs to the bacterial ribosomal protein bS6 family.</text>
</comment>
<dbReference type="CDD" id="cd15465">
    <property type="entry name" value="bS6_mito"/>
    <property type="match status" value="1"/>
</dbReference>
<dbReference type="SUPFAM" id="SSF54995">
    <property type="entry name" value="Ribosomal protein S6"/>
    <property type="match status" value="1"/>
</dbReference>
<dbReference type="GO" id="GO:0070181">
    <property type="term" value="F:small ribosomal subunit rRNA binding"/>
    <property type="evidence" value="ECO:0007669"/>
    <property type="project" value="TreeGrafter"/>
</dbReference>
<dbReference type="Pfam" id="PF01250">
    <property type="entry name" value="Ribosomal_S6"/>
    <property type="match status" value="1"/>
</dbReference>
<dbReference type="STRING" id="645134.A0A0L0HK79"/>
<dbReference type="GO" id="GO:0005763">
    <property type="term" value="C:mitochondrial small ribosomal subunit"/>
    <property type="evidence" value="ECO:0007669"/>
    <property type="project" value="TreeGrafter"/>
</dbReference>
<dbReference type="AlphaFoldDB" id="A0A0L0HK79"/>
<dbReference type="FunCoup" id="A0A0L0HK79">
    <property type="interactions" value="115"/>
</dbReference>
<dbReference type="InterPro" id="IPR014717">
    <property type="entry name" value="Transl_elong_EF1B/ribsomal_bS6"/>
</dbReference>
<name>A0A0L0HK79_SPIPD</name>
<dbReference type="OrthoDB" id="10259681at2759"/>
<proteinExistence type="inferred from homology"/>
<keyword evidence="3" id="KW-1185">Reference proteome</keyword>
<protein>
    <submittedName>
        <fullName evidence="2">Ribosomal protein S6</fullName>
    </submittedName>
</protein>
<dbReference type="InterPro" id="IPR000529">
    <property type="entry name" value="Ribosomal_bS6"/>
</dbReference>
<evidence type="ECO:0000313" key="2">
    <source>
        <dbReference type="EMBL" id="KND01438.1"/>
    </source>
</evidence>
<dbReference type="PANTHER" id="PTHR21011">
    <property type="entry name" value="MITOCHONDRIAL 28S RIBOSOMAL PROTEIN S6"/>
    <property type="match status" value="1"/>
</dbReference>
<dbReference type="InParanoid" id="A0A0L0HK79"/>
<dbReference type="InterPro" id="IPR035980">
    <property type="entry name" value="Ribosomal_bS6_sf"/>
</dbReference>
<reference evidence="2 3" key="1">
    <citation type="submission" date="2009-08" db="EMBL/GenBank/DDBJ databases">
        <title>The Genome Sequence of Spizellomyces punctatus strain DAOM BR117.</title>
        <authorList>
            <consortium name="The Broad Institute Genome Sequencing Platform"/>
            <person name="Russ C."/>
            <person name="Cuomo C."/>
            <person name="Shea T."/>
            <person name="Young S.K."/>
            <person name="Zeng Q."/>
            <person name="Koehrsen M."/>
            <person name="Haas B."/>
            <person name="Borodovsky M."/>
            <person name="Guigo R."/>
            <person name="Alvarado L."/>
            <person name="Berlin A."/>
            <person name="Bochicchio J."/>
            <person name="Borenstein D."/>
            <person name="Chapman S."/>
            <person name="Chen Z."/>
            <person name="Engels R."/>
            <person name="Freedman E."/>
            <person name="Gellesch M."/>
            <person name="Goldberg J."/>
            <person name="Griggs A."/>
            <person name="Gujja S."/>
            <person name="Heiman D."/>
            <person name="Hepburn T."/>
            <person name="Howarth C."/>
            <person name="Jen D."/>
            <person name="Larson L."/>
            <person name="Lewis B."/>
            <person name="Mehta T."/>
            <person name="Park D."/>
            <person name="Pearson M."/>
            <person name="Roberts A."/>
            <person name="Saif S."/>
            <person name="Shenoy N."/>
            <person name="Sisk P."/>
            <person name="Stolte C."/>
            <person name="Sykes S."/>
            <person name="Thomson T."/>
            <person name="Walk T."/>
            <person name="White J."/>
            <person name="Yandava C."/>
            <person name="Burger G."/>
            <person name="Gray M.W."/>
            <person name="Holland P.W.H."/>
            <person name="King N."/>
            <person name="Lang F.B.F."/>
            <person name="Roger A.J."/>
            <person name="Ruiz-Trillo I."/>
            <person name="Lander E."/>
            <person name="Nusbaum C."/>
        </authorList>
    </citation>
    <scope>NUCLEOTIDE SEQUENCE [LARGE SCALE GENOMIC DNA]</scope>
    <source>
        <strain evidence="2 3">DAOM BR117</strain>
    </source>
</reference>
<dbReference type="PANTHER" id="PTHR21011:SF1">
    <property type="entry name" value="SMALL RIBOSOMAL SUBUNIT PROTEIN BS6M"/>
    <property type="match status" value="1"/>
</dbReference>
<accession>A0A0L0HK79</accession>
<dbReference type="GO" id="GO:0003735">
    <property type="term" value="F:structural constituent of ribosome"/>
    <property type="evidence" value="ECO:0007669"/>
    <property type="project" value="InterPro"/>
</dbReference>
<evidence type="ECO:0000256" key="1">
    <source>
        <dbReference type="ARBA" id="ARBA00009512"/>
    </source>
</evidence>
<keyword evidence="2" id="KW-0687">Ribonucleoprotein</keyword>
<sequence>MPLYELVCIARSSAPIRAAARAATSAADALNSTLPFAASFGPSAGSTVGSYQGLFAAPEKKPLTSTQKLIKESALQILDRKGVVKGFELTDADKTLPYRMKRHQEIFDTGDYFVMQFYSSPQSMRALSRSLRYDQRVIRHTMIKVGESLAELSAYQPPEKL</sequence>
<dbReference type="GeneID" id="27686775"/>
<dbReference type="Gene3D" id="3.30.70.60">
    <property type="match status" value="1"/>
</dbReference>
<organism evidence="2 3">
    <name type="scientific">Spizellomyces punctatus (strain DAOM BR117)</name>
    <dbReference type="NCBI Taxonomy" id="645134"/>
    <lineage>
        <taxon>Eukaryota</taxon>
        <taxon>Fungi</taxon>
        <taxon>Fungi incertae sedis</taxon>
        <taxon>Chytridiomycota</taxon>
        <taxon>Chytridiomycota incertae sedis</taxon>
        <taxon>Chytridiomycetes</taxon>
        <taxon>Spizellomycetales</taxon>
        <taxon>Spizellomycetaceae</taxon>
        <taxon>Spizellomyces</taxon>
    </lineage>
</organism>
<dbReference type="EMBL" id="KQ257454">
    <property type="protein sequence ID" value="KND01438.1"/>
    <property type="molecule type" value="Genomic_DNA"/>
</dbReference>
<dbReference type="Proteomes" id="UP000053201">
    <property type="component" value="Unassembled WGS sequence"/>
</dbReference>